<evidence type="ECO:0000313" key="2">
    <source>
        <dbReference type="EMBL" id="CAB0000696.1"/>
    </source>
</evidence>
<accession>A0A6H5GBM0</accession>
<dbReference type="AlphaFoldDB" id="A0A6H5GBM0"/>
<keyword evidence="3" id="KW-1185">Reference proteome</keyword>
<feature type="non-terminal residue" evidence="2">
    <location>
        <position position="73"/>
    </location>
</feature>
<protein>
    <submittedName>
        <fullName evidence="2">Uncharacterized protein</fullName>
    </submittedName>
</protein>
<name>A0A6H5GBM0_9HEMI</name>
<gene>
    <name evidence="2" type="ORF">NTEN_LOCUS6483</name>
</gene>
<reference evidence="2 3" key="1">
    <citation type="submission" date="2020-02" db="EMBL/GenBank/DDBJ databases">
        <authorList>
            <person name="Ferguson B K."/>
        </authorList>
    </citation>
    <scope>NUCLEOTIDE SEQUENCE [LARGE SCALE GENOMIC DNA]</scope>
</reference>
<sequence length="73" mass="8049">MHDGCSGRVCEFGPPRNRSRIDRVEISASDEPPVLPPARSRSSGKRRATDNDTCRASVCTTSPLLVRKLNVRL</sequence>
<dbReference type="EMBL" id="CADCXU010009793">
    <property type="protein sequence ID" value="CAB0000696.1"/>
    <property type="molecule type" value="Genomic_DNA"/>
</dbReference>
<evidence type="ECO:0000313" key="3">
    <source>
        <dbReference type="Proteomes" id="UP000479000"/>
    </source>
</evidence>
<feature type="region of interest" description="Disordered" evidence="1">
    <location>
        <begin position="21"/>
        <end position="52"/>
    </location>
</feature>
<dbReference type="Proteomes" id="UP000479000">
    <property type="component" value="Unassembled WGS sequence"/>
</dbReference>
<organism evidence="2 3">
    <name type="scientific">Nesidiocoris tenuis</name>
    <dbReference type="NCBI Taxonomy" id="355587"/>
    <lineage>
        <taxon>Eukaryota</taxon>
        <taxon>Metazoa</taxon>
        <taxon>Ecdysozoa</taxon>
        <taxon>Arthropoda</taxon>
        <taxon>Hexapoda</taxon>
        <taxon>Insecta</taxon>
        <taxon>Pterygota</taxon>
        <taxon>Neoptera</taxon>
        <taxon>Paraneoptera</taxon>
        <taxon>Hemiptera</taxon>
        <taxon>Heteroptera</taxon>
        <taxon>Panheteroptera</taxon>
        <taxon>Cimicomorpha</taxon>
        <taxon>Miridae</taxon>
        <taxon>Dicyphina</taxon>
        <taxon>Nesidiocoris</taxon>
    </lineage>
</organism>
<proteinExistence type="predicted"/>
<evidence type="ECO:0000256" key="1">
    <source>
        <dbReference type="SAM" id="MobiDB-lite"/>
    </source>
</evidence>